<dbReference type="PANTHER" id="PTHR42801">
    <property type="entry name" value="THIOREDOXIN-DEPENDENT PEROXIDE REDUCTASE"/>
    <property type="match status" value="1"/>
</dbReference>
<keyword evidence="6" id="KW-0676">Redox-active center</keyword>
<comment type="caution">
    <text evidence="12">The sequence shown here is derived from an EMBL/GenBank/DDBJ whole genome shotgun (WGS) entry which is preliminary data.</text>
</comment>
<dbReference type="Pfam" id="PF00578">
    <property type="entry name" value="AhpC-TSA"/>
    <property type="match status" value="1"/>
</dbReference>
<evidence type="ECO:0000256" key="5">
    <source>
        <dbReference type="ARBA" id="ARBA00023157"/>
    </source>
</evidence>
<keyword evidence="3" id="KW-0049">Antioxidant</keyword>
<dbReference type="OrthoDB" id="338622at2759"/>
<keyword evidence="13" id="KW-1185">Reference proteome</keyword>
<evidence type="ECO:0000256" key="6">
    <source>
        <dbReference type="ARBA" id="ARBA00023284"/>
    </source>
</evidence>
<dbReference type="Gene3D" id="3.40.30.10">
    <property type="entry name" value="Glutaredoxin"/>
    <property type="match status" value="1"/>
</dbReference>
<organism evidence="12 13">
    <name type="scientific">Hanseniaspora osmophila</name>
    <dbReference type="NCBI Taxonomy" id="56408"/>
    <lineage>
        <taxon>Eukaryota</taxon>
        <taxon>Fungi</taxon>
        <taxon>Dikarya</taxon>
        <taxon>Ascomycota</taxon>
        <taxon>Saccharomycotina</taxon>
        <taxon>Saccharomycetes</taxon>
        <taxon>Saccharomycodales</taxon>
        <taxon>Saccharomycodaceae</taxon>
        <taxon>Hanseniaspora</taxon>
    </lineage>
</organism>
<comment type="similarity">
    <text evidence="8">Belongs to the peroxiredoxin family. BCP/PrxQ subfamily.</text>
</comment>
<dbReference type="GO" id="GO:0045454">
    <property type="term" value="P:cell redox homeostasis"/>
    <property type="evidence" value="ECO:0007669"/>
    <property type="project" value="TreeGrafter"/>
</dbReference>
<evidence type="ECO:0000256" key="7">
    <source>
        <dbReference type="ARBA" id="ARBA00032824"/>
    </source>
</evidence>
<feature type="region of interest" description="Disordered" evidence="10">
    <location>
        <begin position="1"/>
        <end position="120"/>
    </location>
</feature>
<evidence type="ECO:0000256" key="4">
    <source>
        <dbReference type="ARBA" id="ARBA00023002"/>
    </source>
</evidence>
<dbReference type="GO" id="GO:0034599">
    <property type="term" value="P:cellular response to oxidative stress"/>
    <property type="evidence" value="ECO:0007669"/>
    <property type="project" value="TreeGrafter"/>
</dbReference>
<dbReference type="EC" id="1.11.1.24" evidence="1"/>
<evidence type="ECO:0000256" key="1">
    <source>
        <dbReference type="ARBA" id="ARBA00013017"/>
    </source>
</evidence>
<gene>
    <name evidence="12" type="ORF">AWRI3579_g4526</name>
</gene>
<dbReference type="SUPFAM" id="SSF52833">
    <property type="entry name" value="Thioredoxin-like"/>
    <property type="match status" value="1"/>
</dbReference>
<evidence type="ECO:0000313" key="12">
    <source>
        <dbReference type="EMBL" id="OEJ80517.1"/>
    </source>
</evidence>
<dbReference type="PANTHER" id="PTHR42801:SF23">
    <property type="entry name" value="PEROXIREDOXIN DOT5"/>
    <property type="match status" value="1"/>
</dbReference>
<feature type="compositionally biased region" description="Basic and acidic residues" evidence="10">
    <location>
        <begin position="64"/>
        <end position="113"/>
    </location>
</feature>
<dbReference type="InterPro" id="IPR000866">
    <property type="entry name" value="AhpC/TSA"/>
</dbReference>
<evidence type="ECO:0000256" key="3">
    <source>
        <dbReference type="ARBA" id="ARBA00022862"/>
    </source>
</evidence>
<dbReference type="GO" id="GO:0008379">
    <property type="term" value="F:thioredoxin peroxidase activity"/>
    <property type="evidence" value="ECO:0007669"/>
    <property type="project" value="TreeGrafter"/>
</dbReference>
<dbReference type="InterPro" id="IPR036249">
    <property type="entry name" value="Thioredoxin-like_sf"/>
</dbReference>
<dbReference type="CDD" id="cd03017">
    <property type="entry name" value="PRX_BCP"/>
    <property type="match status" value="1"/>
</dbReference>
<evidence type="ECO:0000256" key="2">
    <source>
        <dbReference type="ARBA" id="ARBA00022559"/>
    </source>
</evidence>
<dbReference type="AlphaFoldDB" id="A0A1E5R0V9"/>
<dbReference type="GO" id="GO:0005737">
    <property type="term" value="C:cytoplasm"/>
    <property type="evidence" value="ECO:0007669"/>
    <property type="project" value="TreeGrafter"/>
</dbReference>
<dbReference type="FunCoup" id="A0A1E5R0V9">
    <property type="interactions" value="35"/>
</dbReference>
<dbReference type="InParanoid" id="A0A1E5R0V9"/>
<feature type="compositionally biased region" description="Polar residues" evidence="10">
    <location>
        <begin position="24"/>
        <end position="57"/>
    </location>
</feature>
<dbReference type="STRING" id="56408.A0A1E5R0V9"/>
<name>A0A1E5R0V9_9ASCO</name>
<keyword evidence="5" id="KW-1015">Disulfide bond</keyword>
<protein>
    <recommendedName>
        <fullName evidence="1">thioredoxin-dependent peroxiredoxin</fullName>
        <ecNumber evidence="1">1.11.1.24</ecNumber>
    </recommendedName>
    <alternativeName>
        <fullName evidence="7">Thioredoxin peroxidase</fullName>
    </alternativeName>
</protein>
<dbReference type="InterPro" id="IPR050924">
    <property type="entry name" value="Peroxiredoxin_BCP/PrxQ"/>
</dbReference>
<evidence type="ECO:0000256" key="9">
    <source>
        <dbReference type="ARBA" id="ARBA00049091"/>
    </source>
</evidence>
<evidence type="ECO:0000313" key="13">
    <source>
        <dbReference type="Proteomes" id="UP000095728"/>
    </source>
</evidence>
<evidence type="ECO:0000256" key="8">
    <source>
        <dbReference type="ARBA" id="ARBA00038489"/>
    </source>
</evidence>
<dbReference type="PROSITE" id="PS51352">
    <property type="entry name" value="THIOREDOXIN_2"/>
    <property type="match status" value="1"/>
</dbReference>
<dbReference type="Proteomes" id="UP000095728">
    <property type="component" value="Unassembled WGS sequence"/>
</dbReference>
<accession>A0A1E5R0V9</accession>
<keyword evidence="2" id="KW-0575">Peroxidase</keyword>
<dbReference type="EMBL" id="LPNM01000012">
    <property type="protein sequence ID" value="OEJ80517.1"/>
    <property type="molecule type" value="Genomic_DNA"/>
</dbReference>
<feature type="domain" description="Thioredoxin" evidence="11">
    <location>
        <begin position="110"/>
        <end position="272"/>
    </location>
</feature>
<proteinExistence type="inferred from homology"/>
<feature type="compositionally biased region" description="Basic and acidic residues" evidence="10">
    <location>
        <begin position="1"/>
        <end position="11"/>
    </location>
</feature>
<evidence type="ECO:0000256" key="10">
    <source>
        <dbReference type="SAM" id="MobiDB-lite"/>
    </source>
</evidence>
<evidence type="ECO:0000259" key="11">
    <source>
        <dbReference type="PROSITE" id="PS51352"/>
    </source>
</evidence>
<comment type="catalytic activity">
    <reaction evidence="9">
        <text>a hydroperoxide + [thioredoxin]-dithiol = an alcohol + [thioredoxin]-disulfide + H2O</text>
        <dbReference type="Rhea" id="RHEA:62620"/>
        <dbReference type="Rhea" id="RHEA-COMP:10698"/>
        <dbReference type="Rhea" id="RHEA-COMP:10700"/>
        <dbReference type="ChEBI" id="CHEBI:15377"/>
        <dbReference type="ChEBI" id="CHEBI:29950"/>
        <dbReference type="ChEBI" id="CHEBI:30879"/>
        <dbReference type="ChEBI" id="CHEBI:35924"/>
        <dbReference type="ChEBI" id="CHEBI:50058"/>
        <dbReference type="EC" id="1.11.1.24"/>
    </reaction>
</comment>
<keyword evidence="4" id="KW-0560">Oxidoreductase</keyword>
<sequence length="273" mass="30981">MSEARKSERLANLKKPNSGHPEYENQSIRNPAVNEQSITHNTDSNKENGANTASTSGPAHKKIKVNDEHLKEKVAETDFEAQKKSELSRDETKDRKTQESKEAAKDEPSEEIQKTAPKIDSLEIPDDLELQLENEKTVNVKKDVINDGKLKLIFAYPKACTSGCTKQAQGFKKIYNELEKTYEGRVEIYGLSADKPAENLKFKQELDLPFHLLSDPERKLIHLLKASNKDNTKTVRSHFVWDNNGKLIHENIQVSPDDSIEKGENQLTNFLRT</sequence>
<dbReference type="InterPro" id="IPR013766">
    <property type="entry name" value="Thioredoxin_domain"/>
</dbReference>
<reference evidence="13" key="1">
    <citation type="journal article" date="2016" name="Genome Announc.">
        <title>Genome sequences of three species of Hanseniaspora isolated from spontaneous wine fermentations.</title>
        <authorList>
            <person name="Sternes P.R."/>
            <person name="Lee D."/>
            <person name="Kutyna D.R."/>
            <person name="Borneman A.R."/>
        </authorList>
    </citation>
    <scope>NUCLEOTIDE SEQUENCE [LARGE SCALE GENOMIC DNA]</scope>
    <source>
        <strain evidence="13">AWRI3579</strain>
    </source>
</reference>